<evidence type="ECO:0000256" key="2">
    <source>
        <dbReference type="PROSITE-ProRule" id="PRU00284"/>
    </source>
</evidence>
<evidence type="ECO:0000313" key="6">
    <source>
        <dbReference type="EMBL" id="SKC17586.1"/>
    </source>
</evidence>
<dbReference type="RefSeq" id="WP_055729732.1">
    <property type="nucleotide sequence ID" value="NZ_FUYX01000027.1"/>
</dbReference>
<dbReference type="GO" id="GO:0016020">
    <property type="term" value="C:membrane"/>
    <property type="evidence" value="ECO:0007669"/>
    <property type="project" value="InterPro"/>
</dbReference>
<feature type="transmembrane region" description="Helical" evidence="3">
    <location>
        <begin position="166"/>
        <end position="183"/>
    </location>
</feature>
<dbReference type="AlphaFoldDB" id="A0A0Q3KGT8"/>
<evidence type="ECO:0000259" key="4">
    <source>
        <dbReference type="PROSITE" id="PS50111"/>
    </source>
</evidence>
<dbReference type="InterPro" id="IPR004089">
    <property type="entry name" value="MCPsignal_dom"/>
</dbReference>
<proteinExistence type="predicted"/>
<feature type="domain" description="Methyl-accepting transducer" evidence="4">
    <location>
        <begin position="278"/>
        <end position="507"/>
    </location>
</feature>
<evidence type="ECO:0000256" key="3">
    <source>
        <dbReference type="SAM" id="Phobius"/>
    </source>
</evidence>
<keyword evidence="1 2" id="KW-0807">Transducer</keyword>
<keyword evidence="7" id="KW-1185">Reference proteome</keyword>
<gene>
    <name evidence="5" type="ORF">ARD30_20210</name>
    <name evidence="6" type="ORF">SAMN05660750_05079</name>
</gene>
<dbReference type="EMBL" id="LMAR01000055">
    <property type="protein sequence ID" value="KQK28971.1"/>
    <property type="molecule type" value="Genomic_DNA"/>
</dbReference>
<dbReference type="OrthoDB" id="9760371at2"/>
<dbReference type="Gene3D" id="6.10.340.10">
    <property type="match status" value="1"/>
</dbReference>
<dbReference type="EMBL" id="FUYX01000027">
    <property type="protein sequence ID" value="SKC17586.1"/>
    <property type="molecule type" value="Genomic_DNA"/>
</dbReference>
<name>A0A0Q3KGT8_9HYPH</name>
<reference evidence="6 8" key="2">
    <citation type="submission" date="2017-02" db="EMBL/GenBank/DDBJ databases">
        <authorList>
            <person name="Peterson S.W."/>
        </authorList>
    </citation>
    <scope>NUCLEOTIDE SEQUENCE [LARGE SCALE GENOMIC DNA]</scope>
    <source>
        <strain evidence="6 8">DSM 9653</strain>
    </source>
</reference>
<reference evidence="5 7" key="1">
    <citation type="submission" date="2015-10" db="EMBL/GenBank/DDBJ databases">
        <title>Draft genome of Bosea thiooxidans.</title>
        <authorList>
            <person name="Wang X."/>
        </authorList>
    </citation>
    <scope>NUCLEOTIDE SEQUENCE [LARGE SCALE GENOMIC DNA]</scope>
    <source>
        <strain evidence="5 7">CGMCC 9174</strain>
    </source>
</reference>
<sequence>MFPSFFKATVRQRLTLWALMVGILAALFGAAEVIGSVKLAGFARAIAAHSGATSLLSDTDAAYSRIVVAIVSEGDRRGLADDVAGIAAAMDAVAARTEGEVSARAIEAAAALREFSSKLEGDTATLREALRKVVAQRNELRVVLNGAVAGVSEALGTHIESARRNTLLLAALGLFLVTLIISFEHRWLVRPIATMATALGAPGQDAAWVSKLARRGDEIGTLGRALRAHLSDESERREAARERLASLAEEVERQEMWRACGQAFQEQIACIATALETRAAHMTSASNELSQLSGFVDQHAGAAALSSQRAASHVDQMSLSLTEIAGLLATTASEAQRTTGIADAAKTLVEEATEDGVLLREAVGSISAIVTLISTVANQTNLLALNATIEAARAGESGRGFAVVASEVKQLANRTAEATEQVRRGLDSIGTAAERITGRIGALVASVDAVEAAAGSIAELARKQDDTSRAISAGTAQAAGDVRGTAEQVEQVAGMIEDWRQTTERMAQASLDIDGQAAALRQAVDGFMNDTRAMRRA</sequence>
<dbReference type="Proteomes" id="UP000051562">
    <property type="component" value="Unassembled WGS sequence"/>
</dbReference>
<dbReference type="STRING" id="53254.SAMN05660750_05079"/>
<dbReference type="PANTHER" id="PTHR32089">
    <property type="entry name" value="METHYL-ACCEPTING CHEMOTAXIS PROTEIN MCPB"/>
    <property type="match status" value="1"/>
</dbReference>
<dbReference type="SMART" id="SM00283">
    <property type="entry name" value="MA"/>
    <property type="match status" value="1"/>
</dbReference>
<dbReference type="Gene3D" id="1.10.287.950">
    <property type="entry name" value="Methyl-accepting chemotaxis protein"/>
    <property type="match status" value="1"/>
</dbReference>
<dbReference type="PROSITE" id="PS50111">
    <property type="entry name" value="CHEMOTAXIS_TRANSDUC_2"/>
    <property type="match status" value="1"/>
</dbReference>
<evidence type="ECO:0000313" key="7">
    <source>
        <dbReference type="Proteomes" id="UP000051562"/>
    </source>
</evidence>
<evidence type="ECO:0000313" key="5">
    <source>
        <dbReference type="EMBL" id="KQK28971.1"/>
    </source>
</evidence>
<accession>A0A0Q3KGT8</accession>
<dbReference type="Pfam" id="PF00015">
    <property type="entry name" value="MCPsignal"/>
    <property type="match status" value="1"/>
</dbReference>
<keyword evidence="3" id="KW-1133">Transmembrane helix</keyword>
<keyword evidence="3" id="KW-0472">Membrane</keyword>
<evidence type="ECO:0000313" key="8">
    <source>
        <dbReference type="Proteomes" id="UP000190130"/>
    </source>
</evidence>
<dbReference type="PANTHER" id="PTHR32089:SF112">
    <property type="entry name" value="LYSOZYME-LIKE PROTEIN-RELATED"/>
    <property type="match status" value="1"/>
</dbReference>
<protein>
    <submittedName>
        <fullName evidence="6">Methyl-accepting chemotaxis protein</fullName>
    </submittedName>
</protein>
<organism evidence="5 7">
    <name type="scientific">Bosea thiooxidans</name>
    <dbReference type="NCBI Taxonomy" id="53254"/>
    <lineage>
        <taxon>Bacteria</taxon>
        <taxon>Pseudomonadati</taxon>
        <taxon>Pseudomonadota</taxon>
        <taxon>Alphaproteobacteria</taxon>
        <taxon>Hyphomicrobiales</taxon>
        <taxon>Boseaceae</taxon>
        <taxon>Bosea</taxon>
    </lineage>
</organism>
<dbReference type="Proteomes" id="UP000190130">
    <property type="component" value="Unassembled WGS sequence"/>
</dbReference>
<dbReference type="GO" id="GO:0007165">
    <property type="term" value="P:signal transduction"/>
    <property type="evidence" value="ECO:0007669"/>
    <property type="project" value="UniProtKB-KW"/>
</dbReference>
<evidence type="ECO:0000256" key="1">
    <source>
        <dbReference type="ARBA" id="ARBA00023224"/>
    </source>
</evidence>
<keyword evidence="3" id="KW-0812">Transmembrane</keyword>
<dbReference type="SUPFAM" id="SSF58104">
    <property type="entry name" value="Methyl-accepting chemotaxis protein (MCP) signaling domain"/>
    <property type="match status" value="1"/>
</dbReference>